<keyword evidence="5" id="KW-1185">Reference proteome</keyword>
<dbReference type="Pfam" id="PF07155">
    <property type="entry name" value="ECF-ribofla_trS"/>
    <property type="match status" value="1"/>
</dbReference>
<dbReference type="InterPro" id="IPR009825">
    <property type="entry name" value="ECF_substrate-spec-like"/>
</dbReference>
<evidence type="ECO:0000256" key="2">
    <source>
        <dbReference type="ARBA" id="ARBA00022989"/>
    </source>
</evidence>
<dbReference type="PANTHER" id="PTHR37815:SF3">
    <property type="entry name" value="UPF0397 PROTEIN SPR0429"/>
    <property type="match status" value="1"/>
</dbReference>
<accession>A0ABM9N5I5</accession>
<reference evidence="4 5" key="1">
    <citation type="submission" date="2024-01" db="EMBL/GenBank/DDBJ databases">
        <authorList>
            <person name="Botero Cardona J."/>
        </authorList>
    </citation>
    <scope>NUCLEOTIDE SEQUENCE [LARGE SCALE GENOMIC DNA]</scope>
    <source>
        <strain evidence="4 5">LMG 33000</strain>
    </source>
</reference>
<evidence type="ECO:0000256" key="3">
    <source>
        <dbReference type="SAM" id="Phobius"/>
    </source>
</evidence>
<comment type="caution">
    <text evidence="4">The sequence shown here is derived from an EMBL/GenBank/DDBJ whole genome shotgun (WGS) entry which is preliminary data.</text>
</comment>
<keyword evidence="2 3" id="KW-1133">Transmembrane helix</keyword>
<keyword evidence="1 3" id="KW-0812">Transmembrane</keyword>
<evidence type="ECO:0000313" key="4">
    <source>
        <dbReference type="EMBL" id="CAK8054417.1"/>
    </source>
</evidence>
<dbReference type="PANTHER" id="PTHR37815">
    <property type="entry name" value="UPF0397 PROTEIN BC_2624-RELATED"/>
    <property type="match status" value="1"/>
</dbReference>
<dbReference type="Gene3D" id="1.10.1760.20">
    <property type="match status" value="1"/>
</dbReference>
<dbReference type="Proteomes" id="UP001314241">
    <property type="component" value="Unassembled WGS sequence"/>
</dbReference>
<feature type="transmembrane region" description="Helical" evidence="3">
    <location>
        <begin position="136"/>
        <end position="156"/>
    </location>
</feature>
<name>A0ABM9N5I5_9LACO</name>
<dbReference type="EMBL" id="CAWVOH010000002">
    <property type="protein sequence ID" value="CAK8054417.1"/>
    <property type="molecule type" value="Genomic_DNA"/>
</dbReference>
<organism evidence="4 5">
    <name type="scientific">Eupransor demetentiae</name>
    <dbReference type="NCBI Taxonomy" id="3109584"/>
    <lineage>
        <taxon>Bacteria</taxon>
        <taxon>Bacillati</taxon>
        <taxon>Bacillota</taxon>
        <taxon>Bacilli</taxon>
        <taxon>Lactobacillales</taxon>
        <taxon>Lactobacillaceae</taxon>
        <taxon>Eupransor</taxon>
    </lineage>
</organism>
<protein>
    <submittedName>
        <fullName evidence="4">Membrane (S) component (ECF-S)</fullName>
    </submittedName>
</protein>
<evidence type="ECO:0000313" key="5">
    <source>
        <dbReference type="Proteomes" id="UP001314241"/>
    </source>
</evidence>
<sequence length="166" mass="17374">MSQTQIRRMAILAVITAANIALSFIVRIPTPATGGYVSTVDAGIFLVALLGGKRSGMIVGGLSGLLLDIIASAPEWMLFSLVIHGLEGYLVGQIGARKPWPQQVLALVVGSLVMIIGYVFAGAILVSWAAGVGGMLGNLGQVAMGLVVALIMMPILKNRKEITKYL</sequence>
<proteinExistence type="predicted"/>
<feature type="transmembrane region" description="Helical" evidence="3">
    <location>
        <begin position="104"/>
        <end position="130"/>
    </location>
</feature>
<evidence type="ECO:0000256" key="1">
    <source>
        <dbReference type="ARBA" id="ARBA00022692"/>
    </source>
</evidence>
<dbReference type="RefSeq" id="WP_349641967.1">
    <property type="nucleotide sequence ID" value="NZ_CAWVOH010000002.1"/>
</dbReference>
<keyword evidence="3" id="KW-0472">Membrane</keyword>
<gene>
    <name evidence="4" type="ORF">R54876_GBNLAHCA_00985</name>
</gene>